<sequence length="183" mass="20452">MSDSWLEQTRSLWNFTGDKRPDFAVPPQEGQESVWDYPRPPAIEADDRLVTVAIEGVEIARTTRAMRVLETASPPTFYLPRSDVQSEYLQPASGTSFCEWKGEATYWSVVVPEHPPGLKVAWSYEQPFPQFEAIKGYLAFYPSRVDCCVGGIRVQPQAGGFYGGWVTPEIVGPFKGEPGSQGW</sequence>
<dbReference type="AlphaFoldDB" id="A0A9X2FE30"/>
<comment type="caution">
    <text evidence="3">The sequence shown here is derived from an EMBL/GenBank/DDBJ whole genome shotgun (WGS) entry which is preliminary data.</text>
</comment>
<dbReference type="PANTHER" id="PTHR43058:SF1">
    <property type="entry name" value="DUF427 DOMAIN-CONTAINING PROTEIN"/>
    <property type="match status" value="1"/>
</dbReference>
<dbReference type="PANTHER" id="PTHR43058">
    <property type="entry name" value="SLR0655 PROTEIN"/>
    <property type="match status" value="1"/>
</dbReference>
<dbReference type="Proteomes" id="UP001155241">
    <property type="component" value="Unassembled WGS sequence"/>
</dbReference>
<organism evidence="3 4">
    <name type="scientific">Aeoliella straminimaris</name>
    <dbReference type="NCBI Taxonomy" id="2954799"/>
    <lineage>
        <taxon>Bacteria</taxon>
        <taxon>Pseudomonadati</taxon>
        <taxon>Planctomycetota</taxon>
        <taxon>Planctomycetia</taxon>
        <taxon>Pirellulales</taxon>
        <taxon>Lacipirellulaceae</taxon>
        <taxon>Aeoliella</taxon>
    </lineage>
</organism>
<accession>A0A9X2FE30</accession>
<feature type="region of interest" description="Disordered" evidence="1">
    <location>
        <begin position="17"/>
        <end position="38"/>
    </location>
</feature>
<dbReference type="EMBL" id="JAMXLR010000036">
    <property type="protein sequence ID" value="MCO6044181.1"/>
    <property type="molecule type" value="Genomic_DNA"/>
</dbReference>
<dbReference type="RefSeq" id="WP_252852286.1">
    <property type="nucleotide sequence ID" value="NZ_JAMXLR010000036.1"/>
</dbReference>
<dbReference type="InterPro" id="IPR007361">
    <property type="entry name" value="DUF427"/>
</dbReference>
<keyword evidence="4" id="KW-1185">Reference proteome</keyword>
<feature type="domain" description="DUF427" evidence="2">
    <location>
        <begin position="50"/>
        <end position="142"/>
    </location>
</feature>
<dbReference type="Gene3D" id="2.170.150.40">
    <property type="entry name" value="Domain of unknown function (DUF427)"/>
    <property type="match status" value="1"/>
</dbReference>
<evidence type="ECO:0000313" key="4">
    <source>
        <dbReference type="Proteomes" id="UP001155241"/>
    </source>
</evidence>
<gene>
    <name evidence="3" type="ORF">NG895_09700</name>
</gene>
<evidence type="ECO:0000256" key="1">
    <source>
        <dbReference type="SAM" id="MobiDB-lite"/>
    </source>
</evidence>
<reference evidence="3" key="1">
    <citation type="submission" date="2022-06" db="EMBL/GenBank/DDBJ databases">
        <title>Aeoliella straminimaris, a novel planctomycete from sediments.</title>
        <authorList>
            <person name="Vitorino I.R."/>
            <person name="Lage O.M."/>
        </authorList>
    </citation>
    <scope>NUCLEOTIDE SEQUENCE</scope>
    <source>
        <strain evidence="3">ICT_H6.2</strain>
    </source>
</reference>
<dbReference type="Pfam" id="PF04248">
    <property type="entry name" value="NTP_transf_9"/>
    <property type="match status" value="1"/>
</dbReference>
<dbReference type="InterPro" id="IPR038694">
    <property type="entry name" value="DUF427_sf"/>
</dbReference>
<evidence type="ECO:0000259" key="2">
    <source>
        <dbReference type="Pfam" id="PF04248"/>
    </source>
</evidence>
<protein>
    <submittedName>
        <fullName evidence="3">DUF427 domain-containing protein</fullName>
    </submittedName>
</protein>
<proteinExistence type="predicted"/>
<name>A0A9X2FE30_9BACT</name>
<evidence type="ECO:0000313" key="3">
    <source>
        <dbReference type="EMBL" id="MCO6044181.1"/>
    </source>
</evidence>